<dbReference type="InterPro" id="IPR001015">
    <property type="entry name" value="Ferrochelatase"/>
</dbReference>
<evidence type="ECO:0000256" key="4">
    <source>
        <dbReference type="ARBA" id="ARBA00023239"/>
    </source>
</evidence>
<dbReference type="EMBL" id="CP071060">
    <property type="protein sequence ID" value="QSI75393.1"/>
    <property type="molecule type" value="Genomic_DNA"/>
</dbReference>
<evidence type="ECO:0000256" key="3">
    <source>
        <dbReference type="ARBA" id="ARBA00023133"/>
    </source>
</evidence>
<keyword evidence="10" id="KW-1185">Reference proteome</keyword>
<evidence type="ECO:0000256" key="1">
    <source>
        <dbReference type="ARBA" id="ARBA00007718"/>
    </source>
</evidence>
<dbReference type="InterPro" id="IPR033644">
    <property type="entry name" value="Ferrochelatase_C"/>
</dbReference>
<dbReference type="NCBIfam" id="TIGR00109">
    <property type="entry name" value="hemH"/>
    <property type="match status" value="1"/>
</dbReference>
<feature type="binding site" evidence="7">
    <location>
        <position position="211"/>
    </location>
    <ligand>
        <name>Fe(2+)</name>
        <dbReference type="ChEBI" id="CHEBI:29033"/>
    </ligand>
</feature>
<keyword evidence="2 7" id="KW-0408">Iron</keyword>
<keyword evidence="3 7" id="KW-0350">Heme biosynthesis</keyword>
<comment type="subcellular location">
    <subcellularLocation>
        <location evidence="7 8">Cytoplasm</location>
    </subcellularLocation>
</comment>
<comment type="function">
    <text evidence="7 8">Catalyzes the ferrous insertion into protoporphyrin IX.</text>
</comment>
<dbReference type="GO" id="GO:0016829">
    <property type="term" value="F:lyase activity"/>
    <property type="evidence" value="ECO:0007669"/>
    <property type="project" value="UniProtKB-KW"/>
</dbReference>
<proteinExistence type="inferred from homology"/>
<dbReference type="PANTHER" id="PTHR11108:SF1">
    <property type="entry name" value="FERROCHELATASE, MITOCHONDRIAL"/>
    <property type="match status" value="1"/>
</dbReference>
<evidence type="ECO:0000313" key="10">
    <source>
        <dbReference type="Proteomes" id="UP000663570"/>
    </source>
</evidence>
<reference evidence="9 10" key="1">
    <citation type="submission" date="2021-02" db="EMBL/GenBank/DDBJ databases">
        <title>Niveibacterium changnyeongensis HC41.</title>
        <authorList>
            <person name="Kang M."/>
        </authorList>
    </citation>
    <scope>NUCLEOTIDE SEQUENCE [LARGE SCALE GENOMIC DNA]</scope>
    <source>
        <strain evidence="9 10">HC41</strain>
    </source>
</reference>
<evidence type="ECO:0000256" key="2">
    <source>
        <dbReference type="ARBA" id="ARBA00023004"/>
    </source>
</evidence>
<keyword evidence="5 7" id="KW-0627">Porphyrin biosynthesis</keyword>
<dbReference type="SUPFAM" id="SSF53800">
    <property type="entry name" value="Chelatase"/>
    <property type="match status" value="1"/>
</dbReference>
<dbReference type="RefSeq" id="WP_206252915.1">
    <property type="nucleotide sequence ID" value="NZ_CP071060.1"/>
</dbReference>
<dbReference type="InterPro" id="IPR033659">
    <property type="entry name" value="Ferrochelatase_N"/>
</dbReference>
<protein>
    <recommendedName>
        <fullName evidence="7 8">Ferrochelatase</fullName>
        <ecNumber evidence="7 8">4.98.1.1</ecNumber>
    </recommendedName>
    <alternativeName>
        <fullName evidence="7">Heme synthase</fullName>
    </alternativeName>
    <alternativeName>
        <fullName evidence="7">Protoheme ferro-lyase</fullName>
    </alternativeName>
</protein>
<dbReference type="Pfam" id="PF00762">
    <property type="entry name" value="Ferrochelatase"/>
    <property type="match status" value="1"/>
</dbReference>
<dbReference type="CDD" id="cd03411">
    <property type="entry name" value="Ferrochelatase_N"/>
    <property type="match status" value="1"/>
</dbReference>
<dbReference type="Proteomes" id="UP000663570">
    <property type="component" value="Chromosome"/>
</dbReference>
<organism evidence="9 10">
    <name type="scientific">Niveibacterium microcysteis</name>
    <dbReference type="NCBI Taxonomy" id="2811415"/>
    <lineage>
        <taxon>Bacteria</taxon>
        <taxon>Pseudomonadati</taxon>
        <taxon>Pseudomonadota</taxon>
        <taxon>Betaproteobacteria</taxon>
        <taxon>Rhodocyclales</taxon>
        <taxon>Rhodocyclaceae</taxon>
        <taxon>Niveibacterium</taxon>
    </lineage>
</organism>
<comment type="catalytic activity">
    <reaction evidence="7 8">
        <text>heme b + 2 H(+) = protoporphyrin IX + Fe(2+)</text>
        <dbReference type="Rhea" id="RHEA:22584"/>
        <dbReference type="ChEBI" id="CHEBI:15378"/>
        <dbReference type="ChEBI" id="CHEBI:29033"/>
        <dbReference type="ChEBI" id="CHEBI:57306"/>
        <dbReference type="ChEBI" id="CHEBI:60344"/>
        <dbReference type="EC" id="4.98.1.1"/>
    </reaction>
</comment>
<dbReference type="InterPro" id="IPR019772">
    <property type="entry name" value="Ferrochelatase_AS"/>
</dbReference>
<feature type="binding site" evidence="7">
    <location>
        <position position="292"/>
    </location>
    <ligand>
        <name>Fe(2+)</name>
        <dbReference type="ChEBI" id="CHEBI:29033"/>
    </ligand>
</feature>
<evidence type="ECO:0000256" key="5">
    <source>
        <dbReference type="ARBA" id="ARBA00023244"/>
    </source>
</evidence>
<evidence type="ECO:0000256" key="6">
    <source>
        <dbReference type="ARBA" id="ARBA00024536"/>
    </source>
</evidence>
<dbReference type="CDD" id="cd00419">
    <property type="entry name" value="Ferrochelatase_C"/>
    <property type="match status" value="1"/>
</dbReference>
<keyword evidence="4 7" id="KW-0456">Lyase</keyword>
<evidence type="ECO:0000256" key="8">
    <source>
        <dbReference type="RuleBase" id="RU000607"/>
    </source>
</evidence>
<keyword evidence="7 8" id="KW-0963">Cytoplasm</keyword>
<comment type="catalytic activity">
    <reaction evidence="6">
        <text>Fe-coproporphyrin III + 2 H(+) = coproporphyrin III + Fe(2+)</text>
        <dbReference type="Rhea" id="RHEA:49572"/>
        <dbReference type="ChEBI" id="CHEBI:15378"/>
        <dbReference type="ChEBI" id="CHEBI:29033"/>
        <dbReference type="ChEBI" id="CHEBI:68438"/>
        <dbReference type="ChEBI" id="CHEBI:131725"/>
        <dbReference type="EC" id="4.99.1.9"/>
    </reaction>
    <physiologicalReaction direction="right-to-left" evidence="6">
        <dbReference type="Rhea" id="RHEA:49574"/>
    </physiologicalReaction>
</comment>
<evidence type="ECO:0000256" key="7">
    <source>
        <dbReference type="HAMAP-Rule" id="MF_00323"/>
    </source>
</evidence>
<name>A0ABX7M2K5_9RHOO</name>
<dbReference type="Gene3D" id="3.40.50.1400">
    <property type="match status" value="2"/>
</dbReference>
<dbReference type="PANTHER" id="PTHR11108">
    <property type="entry name" value="FERROCHELATASE"/>
    <property type="match status" value="1"/>
</dbReference>
<gene>
    <name evidence="7" type="primary">hemH</name>
    <name evidence="9" type="ORF">JY500_12825</name>
</gene>
<dbReference type="HAMAP" id="MF_00323">
    <property type="entry name" value="Ferrochelatase"/>
    <property type="match status" value="1"/>
</dbReference>
<dbReference type="EC" id="4.98.1.1" evidence="7 8"/>
<sequence length="365" mass="40560">MPRFKPEPPFRHGTAPKVGVLLVNLGTPDAPTPSALRRYLKEFLSDPRVVEIPRLVWWPILNGIILNTRPKKSALKYASVWDRDGSPLAVHTQRQAKLLRGYLGQNRQQPIEVLHAMRYGNPSMPAQLDAMRAAGCTRILVVPLYPQYAGSTTGSVADALASWMQGCRNLPELRLVRAFADDDAYVAALAASVREHWQRSGRAERLVMSFHGVPRYTLDRGDPYHCECHKTARRLAEALALKPEDYVLTFQSRFGRAEWLQPYTEPTLQALAKAGVKKVDVICPGFVSDCLETLEEIAMECKHAFIAAGGEQFGYVPCLNERDDWIRALVALVERQAGDWLAAPATDPTQLALAAQRAAKLGAQN</sequence>
<dbReference type="PROSITE" id="PS00534">
    <property type="entry name" value="FERROCHELATASE"/>
    <property type="match status" value="1"/>
</dbReference>
<comment type="similarity">
    <text evidence="1 7 8">Belongs to the ferrochelatase family.</text>
</comment>
<keyword evidence="7" id="KW-0479">Metal-binding</keyword>
<accession>A0ABX7M2K5</accession>
<comment type="pathway">
    <text evidence="7 8">Porphyrin-containing compound metabolism; protoheme biosynthesis; protoheme from protoporphyrin-IX: step 1/1.</text>
</comment>
<evidence type="ECO:0000313" key="9">
    <source>
        <dbReference type="EMBL" id="QSI75393.1"/>
    </source>
</evidence>